<dbReference type="AlphaFoldDB" id="K0B3J7"/>
<feature type="transmembrane region" description="Helical" evidence="1">
    <location>
        <begin position="6"/>
        <end position="24"/>
    </location>
</feature>
<dbReference type="RefSeq" id="WP_014968554.1">
    <property type="nucleotide sequence ID" value="NC_018664.1"/>
</dbReference>
<keyword evidence="4" id="KW-1185">Reference proteome</keyword>
<dbReference type="KEGG" id="cad:Curi_c24250"/>
<name>K0B3J7_GOTA9</name>
<feature type="domain" description="FMN-binding" evidence="2">
    <location>
        <begin position="63"/>
        <end position="138"/>
    </location>
</feature>
<keyword evidence="1" id="KW-1133">Transmembrane helix</keyword>
<keyword evidence="1" id="KW-0472">Membrane</keyword>
<dbReference type="SMART" id="SM00900">
    <property type="entry name" value="FMN_bind"/>
    <property type="match status" value="1"/>
</dbReference>
<sequence length="139" mass="15873">MRNKKIKGIITATLITLLLGIYIIDTYKKQKEEKEYLEYKKQIESLKIENVDIDNVKDGEYIGESKVVWLSAKVKIIVKDHQIQDIEILEHIEQKGKDAEKVVARILEKQSLDVDTVTGATYSSKIILKATEDALKKGL</sequence>
<dbReference type="EMBL" id="CP003326">
    <property type="protein sequence ID" value="AFS79420.1"/>
    <property type="molecule type" value="Genomic_DNA"/>
</dbReference>
<dbReference type="Pfam" id="PF04205">
    <property type="entry name" value="FMN_bind"/>
    <property type="match status" value="1"/>
</dbReference>
<accession>K0B3J7</accession>
<evidence type="ECO:0000259" key="2">
    <source>
        <dbReference type="SMART" id="SM00900"/>
    </source>
</evidence>
<reference evidence="3 4" key="1">
    <citation type="journal article" date="2012" name="PLoS ONE">
        <title>The purine-utilizing bacterium Clostridium acidurici 9a: a genome-guided metabolic reconsideration.</title>
        <authorList>
            <person name="Hartwich K."/>
            <person name="Poehlein A."/>
            <person name="Daniel R."/>
        </authorList>
    </citation>
    <scope>NUCLEOTIDE SEQUENCE [LARGE SCALE GENOMIC DNA]</scope>
    <source>
        <strain evidence="4">ATCC 7906 / DSM 604 / BCRC 14475 / CIP 104303 / KCTC 5404 / NCIMB 10678 / 9a</strain>
    </source>
</reference>
<proteinExistence type="predicted"/>
<evidence type="ECO:0000256" key="1">
    <source>
        <dbReference type="SAM" id="Phobius"/>
    </source>
</evidence>
<protein>
    <submittedName>
        <fullName evidence="3">FMN-binding domain protein</fullName>
    </submittedName>
</protein>
<dbReference type="Gene3D" id="3.90.1010.20">
    <property type="match status" value="1"/>
</dbReference>
<dbReference type="eggNOG" id="COG3976">
    <property type="taxonomic scope" value="Bacteria"/>
</dbReference>
<evidence type="ECO:0000313" key="4">
    <source>
        <dbReference type="Proteomes" id="UP000006094"/>
    </source>
</evidence>
<dbReference type="GO" id="GO:0010181">
    <property type="term" value="F:FMN binding"/>
    <property type="evidence" value="ECO:0007669"/>
    <property type="project" value="InterPro"/>
</dbReference>
<dbReference type="GO" id="GO:0016020">
    <property type="term" value="C:membrane"/>
    <property type="evidence" value="ECO:0007669"/>
    <property type="project" value="InterPro"/>
</dbReference>
<organism evidence="3 4">
    <name type="scientific">Gottschalkia acidurici (strain ATCC 7906 / DSM 604 / BCRC 14475 / CIP 104303 / KCTC 5404 / NCIMB 10678 / 9a)</name>
    <name type="common">Clostridium acidurici</name>
    <dbReference type="NCBI Taxonomy" id="1128398"/>
    <lineage>
        <taxon>Bacteria</taxon>
        <taxon>Bacillati</taxon>
        <taxon>Bacillota</taxon>
        <taxon>Tissierellia</taxon>
        <taxon>Tissierellales</taxon>
        <taxon>Gottschalkiaceae</taxon>
        <taxon>Gottschalkia</taxon>
    </lineage>
</organism>
<dbReference type="InterPro" id="IPR007329">
    <property type="entry name" value="FMN-bd"/>
</dbReference>
<dbReference type="STRING" id="1128398.Curi_c24250"/>
<keyword evidence="1" id="KW-0812">Transmembrane</keyword>
<dbReference type="HOGENOM" id="CLU_096350_0_1_9"/>
<dbReference type="Proteomes" id="UP000006094">
    <property type="component" value="Chromosome"/>
</dbReference>
<gene>
    <name evidence="3" type="ordered locus">Curi_c24250</name>
</gene>
<evidence type="ECO:0000313" key="3">
    <source>
        <dbReference type="EMBL" id="AFS79420.1"/>
    </source>
</evidence>